<dbReference type="GO" id="GO:0008270">
    <property type="term" value="F:zinc ion binding"/>
    <property type="evidence" value="ECO:0007669"/>
    <property type="project" value="UniProtKB-KW"/>
</dbReference>
<dbReference type="SUPFAM" id="SSF57850">
    <property type="entry name" value="RING/U-box"/>
    <property type="match status" value="3"/>
</dbReference>
<dbReference type="PROSITE" id="PS51873">
    <property type="entry name" value="TRIAD"/>
    <property type="match status" value="1"/>
</dbReference>
<dbReference type="GO" id="GO:0036435">
    <property type="term" value="F:K48-linked polyubiquitin modification-dependent protein binding"/>
    <property type="evidence" value="ECO:0007669"/>
    <property type="project" value="TreeGrafter"/>
</dbReference>
<evidence type="ECO:0000256" key="5">
    <source>
        <dbReference type="ARBA" id="ARBA00022786"/>
    </source>
</evidence>
<dbReference type="CDD" id="cd11685">
    <property type="entry name" value="UEV_TSG101-like"/>
    <property type="match status" value="1"/>
</dbReference>
<dbReference type="GeneID" id="115812065"/>
<evidence type="ECO:0000313" key="12">
    <source>
        <dbReference type="Proteomes" id="UP000504632"/>
    </source>
</evidence>
<keyword evidence="2" id="KW-0479">Metal-binding</keyword>
<dbReference type="GO" id="GO:0070530">
    <property type="term" value="F:K63-linked polyubiquitin modification-dependent protein binding"/>
    <property type="evidence" value="ECO:0007669"/>
    <property type="project" value="TreeGrafter"/>
</dbReference>
<feature type="compositionally biased region" description="Polar residues" evidence="8">
    <location>
        <begin position="245"/>
        <end position="264"/>
    </location>
</feature>
<dbReference type="InterPro" id="IPR008883">
    <property type="entry name" value="UEV_N"/>
</dbReference>
<organism evidence="12 13">
    <name type="scientific">Chanos chanos</name>
    <name type="common">Milkfish</name>
    <name type="synonym">Mugil chanos</name>
    <dbReference type="NCBI Taxonomy" id="29144"/>
    <lineage>
        <taxon>Eukaryota</taxon>
        <taxon>Metazoa</taxon>
        <taxon>Chordata</taxon>
        <taxon>Craniata</taxon>
        <taxon>Vertebrata</taxon>
        <taxon>Euteleostomi</taxon>
        <taxon>Actinopterygii</taxon>
        <taxon>Neopterygii</taxon>
        <taxon>Teleostei</taxon>
        <taxon>Ostariophysi</taxon>
        <taxon>Gonorynchiformes</taxon>
        <taxon>Chanidae</taxon>
        <taxon>Chanos</taxon>
    </lineage>
</organism>
<dbReference type="CDD" id="cd20351">
    <property type="entry name" value="Rcat_RBR_HOIP"/>
    <property type="match status" value="1"/>
</dbReference>
<accession>A0A6J2VF15</accession>
<dbReference type="CDD" id="cd16631">
    <property type="entry name" value="mRING-HC-C4C4_RBR_HOIP"/>
    <property type="match status" value="1"/>
</dbReference>
<feature type="region of interest" description="Disordered" evidence="8">
    <location>
        <begin position="155"/>
        <end position="223"/>
    </location>
</feature>
<keyword evidence="5" id="KW-0833">Ubl conjugation pathway</keyword>
<keyword evidence="12" id="KW-1185">Reference proteome</keyword>
<feature type="domain" description="RING-type" evidence="11">
    <location>
        <begin position="453"/>
        <end position="690"/>
    </location>
</feature>
<dbReference type="InterPro" id="IPR057051">
    <property type="entry name" value="PARP14_RPM_1"/>
</dbReference>
<dbReference type="Pfam" id="PF05743">
    <property type="entry name" value="UEV"/>
    <property type="match status" value="1"/>
</dbReference>
<dbReference type="InterPro" id="IPR041031">
    <property type="entry name" value="RNF31_C"/>
</dbReference>
<dbReference type="PANTHER" id="PTHR16004:SF3">
    <property type="entry name" value="E3 UBIQUITIN-PROTEIN LIGASE RNF31"/>
    <property type="match status" value="1"/>
</dbReference>
<dbReference type="InterPro" id="IPR001841">
    <property type="entry name" value="Znf_RING"/>
</dbReference>
<dbReference type="GO" id="GO:0097039">
    <property type="term" value="P:protein linear polyubiquitination"/>
    <property type="evidence" value="ECO:0007669"/>
    <property type="project" value="TreeGrafter"/>
</dbReference>
<evidence type="ECO:0000256" key="4">
    <source>
        <dbReference type="ARBA" id="ARBA00022771"/>
    </source>
</evidence>
<dbReference type="InParanoid" id="A0A6J2VF15"/>
<dbReference type="AlphaFoldDB" id="A0A6J2VF15"/>
<dbReference type="InterPro" id="IPR026254">
    <property type="entry name" value="RNF31-like"/>
</dbReference>
<evidence type="ECO:0000256" key="6">
    <source>
        <dbReference type="ARBA" id="ARBA00022833"/>
    </source>
</evidence>
<name>A0A6J2VF15_CHACN</name>
<dbReference type="SUPFAM" id="SSF54495">
    <property type="entry name" value="UBC-like"/>
    <property type="match status" value="1"/>
</dbReference>
<keyword evidence="3" id="KW-0677">Repeat</keyword>
<evidence type="ECO:0000256" key="8">
    <source>
        <dbReference type="SAM" id="MobiDB-lite"/>
    </source>
</evidence>
<dbReference type="Proteomes" id="UP000504632">
    <property type="component" value="Chromosome 5"/>
</dbReference>
<dbReference type="PANTHER" id="PTHR16004">
    <property type="entry name" value="RING FINGER PROTEIN 31-RELATED"/>
    <property type="match status" value="1"/>
</dbReference>
<feature type="domain" description="RING-type" evidence="9">
    <location>
        <begin position="457"/>
        <end position="506"/>
    </location>
</feature>
<dbReference type="Pfam" id="PF22191">
    <property type="entry name" value="IBR_1"/>
    <property type="match status" value="1"/>
</dbReference>
<dbReference type="CDD" id="cd20337">
    <property type="entry name" value="BRcat_RBR_HOIP"/>
    <property type="match status" value="1"/>
</dbReference>
<evidence type="ECO:0000256" key="2">
    <source>
        <dbReference type="ARBA" id="ARBA00022723"/>
    </source>
</evidence>
<dbReference type="InterPro" id="IPR047542">
    <property type="entry name" value="Rcat_RBR_RNF31-like"/>
</dbReference>
<dbReference type="GO" id="GO:0061630">
    <property type="term" value="F:ubiquitin protein ligase activity"/>
    <property type="evidence" value="ECO:0007669"/>
    <property type="project" value="TreeGrafter"/>
</dbReference>
<evidence type="ECO:0000256" key="7">
    <source>
        <dbReference type="PROSITE-ProRule" id="PRU00175"/>
    </source>
</evidence>
<evidence type="ECO:0000259" key="9">
    <source>
        <dbReference type="PROSITE" id="PS50089"/>
    </source>
</evidence>
<evidence type="ECO:0000256" key="1">
    <source>
        <dbReference type="ARBA" id="ARBA00022679"/>
    </source>
</evidence>
<dbReference type="GO" id="GO:0071797">
    <property type="term" value="C:LUBAC complex"/>
    <property type="evidence" value="ECO:0007669"/>
    <property type="project" value="InterPro"/>
</dbReference>
<reference evidence="13" key="1">
    <citation type="submission" date="2025-08" db="UniProtKB">
        <authorList>
            <consortium name="RefSeq"/>
        </authorList>
    </citation>
    <scope>IDENTIFICATION</scope>
</reference>
<dbReference type="InterPro" id="IPR044066">
    <property type="entry name" value="TRIAD_supradom"/>
</dbReference>
<keyword evidence="1" id="KW-0808">Transferase</keyword>
<dbReference type="InterPro" id="IPR047541">
    <property type="entry name" value="RNF31_RBR_mRING-HC-like"/>
</dbReference>
<dbReference type="GO" id="GO:1990450">
    <property type="term" value="F:linear polyubiquitin binding"/>
    <property type="evidence" value="ECO:0007669"/>
    <property type="project" value="TreeGrafter"/>
</dbReference>
<dbReference type="Pfam" id="PF01485">
    <property type="entry name" value="IBR"/>
    <property type="match status" value="1"/>
</dbReference>
<evidence type="ECO:0000259" key="10">
    <source>
        <dbReference type="PROSITE" id="PS51322"/>
    </source>
</evidence>
<dbReference type="InterPro" id="IPR047540">
    <property type="entry name" value="BRcat_RBR_RNF31-like"/>
</dbReference>
<feature type="region of interest" description="Disordered" evidence="8">
    <location>
        <begin position="245"/>
        <end position="266"/>
    </location>
</feature>
<dbReference type="InterPro" id="IPR013083">
    <property type="entry name" value="Znf_RING/FYVE/PHD"/>
</dbReference>
<feature type="compositionally biased region" description="Polar residues" evidence="8">
    <location>
        <begin position="180"/>
        <end position="219"/>
    </location>
</feature>
<dbReference type="Pfam" id="PF23222">
    <property type="entry name" value="RRM_PARP14_1"/>
    <property type="match status" value="1"/>
</dbReference>
<evidence type="ECO:0000313" key="13">
    <source>
        <dbReference type="RefSeq" id="XP_030630408.1"/>
    </source>
</evidence>
<evidence type="ECO:0000259" key="11">
    <source>
        <dbReference type="PROSITE" id="PS51873"/>
    </source>
</evidence>
<keyword evidence="4 7" id="KW-0863">Zinc-finger</keyword>
<keyword evidence="6" id="KW-0862">Zinc</keyword>
<dbReference type="GO" id="GO:0015031">
    <property type="term" value="P:protein transport"/>
    <property type="evidence" value="ECO:0007669"/>
    <property type="project" value="InterPro"/>
</dbReference>
<dbReference type="PROSITE" id="PS51322">
    <property type="entry name" value="UEV"/>
    <property type="match status" value="1"/>
</dbReference>
<dbReference type="Gene3D" id="3.30.70.330">
    <property type="match status" value="1"/>
</dbReference>
<dbReference type="SMART" id="SM00647">
    <property type="entry name" value="IBR"/>
    <property type="match status" value="2"/>
</dbReference>
<proteinExistence type="predicted"/>
<dbReference type="InterPro" id="IPR002867">
    <property type="entry name" value="IBR_dom"/>
</dbReference>
<dbReference type="OrthoDB" id="9978677at2759"/>
<dbReference type="RefSeq" id="XP_030630408.1">
    <property type="nucleotide sequence ID" value="XM_030774548.1"/>
</dbReference>
<dbReference type="PROSITE" id="PS50089">
    <property type="entry name" value="ZF_RING_2"/>
    <property type="match status" value="1"/>
</dbReference>
<sequence>MSRVAVDLEHGTLVECKYRYPDAVLDDIRKVTGVYPDLHLYVDFYYYRNNDRKKLVNLGGTIAVCYEGHTYNIPVCLWIHETHPHSPPRCYVRPSASMIINTKSSCVDASGQVLLHCLTNWKIGWSNLLIVLEEMRAAFQRETPLFATLPTRSRTPALQQHPHVGTQGETSYGSWPHPSNVHQKFNTKPRMSSTSLTHPASNTLPKSSKVSQPHDSSGEVSGVRRSYTQELLDLGITFEGPAVQTNHPTNPFITNASAPNTSPSDQDDLDNLFKSLQLEKVVNMYQLGNKDKDMSYTWRQKQAFGEDPCIPSGLVDDRHRLVVNHLPQGVCPKRMKNKLTIYFQRRQNEGGEILDVKYPAAQPDQACITFRDPRVAAQVLKEPQRVITINDRQFPIQLKKFEGSQIAIPDGIQGEKAYMFRSLMSLEGRSFSPAEVLEAVQACRDLPSALKFLCHECPICQEQVSFSKMITMTHCSCAFCEQCFKTYFSSVIKEKSIVFAVCPICNQPDIRGAGRMEESMDYFNLLDTQIKHYLEPQTHELFQRKLRDQALQEMPNFRWCAHCSFGMLHEVNRLRMDCPSCRKSTCSQCKSAWAPQHESLSCEKFKEWQLLNNPEYQNTQLEHFLSRNKIDCPKCKFRFYLAKGGCLHFRCTECQHEFCGGCSRPFKMGSGCDFSADCGAKGLHAHHPRDCLYHLRDWNVPRLQRLLQHHNVVHPFLLRQTKSAAGDLRGVCAVMELKETGDVKEEPCGRQAYVEYSGYCQLHFKECLVELINQKGLDPVVLYDGPEIRAELQRWKLPIPEKHPQESEQVYLHRLRQILTERVGLRGEICPERKRPGPPPSTLSTRAAPAWYSALNISARAPSEDTQLLMLFNE</sequence>
<dbReference type="Gene3D" id="3.30.40.10">
    <property type="entry name" value="Zinc/RING finger domain, C3HC4 (zinc finger)"/>
    <property type="match status" value="1"/>
</dbReference>
<dbReference type="Gene3D" id="3.10.110.10">
    <property type="entry name" value="Ubiquitin Conjugating Enzyme"/>
    <property type="match status" value="1"/>
</dbReference>
<dbReference type="SMART" id="SM00184">
    <property type="entry name" value="RING"/>
    <property type="match status" value="2"/>
</dbReference>
<dbReference type="InterPro" id="IPR012677">
    <property type="entry name" value="Nucleotide-bd_a/b_plait_sf"/>
</dbReference>
<feature type="domain" description="UEV" evidence="10">
    <location>
        <begin position="5"/>
        <end position="149"/>
    </location>
</feature>
<evidence type="ECO:0000256" key="3">
    <source>
        <dbReference type="ARBA" id="ARBA00022737"/>
    </source>
</evidence>
<protein>
    <submittedName>
        <fullName evidence="13">Uncharacterized protein LOC115812065</fullName>
    </submittedName>
</protein>
<dbReference type="Pfam" id="PF18091">
    <property type="entry name" value="E3_UbLigase_RBR"/>
    <property type="match status" value="1"/>
</dbReference>
<gene>
    <name evidence="13" type="primary">LOC115812065</name>
</gene>
<dbReference type="InterPro" id="IPR016135">
    <property type="entry name" value="UBQ-conjugating_enzyme/RWD"/>
</dbReference>